<reference evidence="1 2" key="1">
    <citation type="submission" date="2023-07" db="EMBL/GenBank/DDBJ databases">
        <title>Sequencing the genomes of 1000 actinobacteria strains.</title>
        <authorList>
            <person name="Klenk H.-P."/>
        </authorList>
    </citation>
    <scope>NUCLEOTIDE SEQUENCE [LARGE SCALE GENOMIC DNA]</scope>
    <source>
        <strain evidence="1 2">DSM 45805</strain>
    </source>
</reference>
<dbReference type="InterPro" id="IPR014710">
    <property type="entry name" value="RmlC-like_jellyroll"/>
</dbReference>
<sequence length="112" mass="11928">MTGQHPEVSRLDDVATELLGEARGHESRRAARTLVGGPAQRATLIAMAEGAELAEHDSPVAATLQVVSGRVRLHTRDRRWVLDGGQLAAVPPERHGLSALTDAVVLLTVALR</sequence>
<accession>A0ABU0F256</accession>
<organism evidence="1 2">
    <name type="scientific">Amycolatopsis thermophila</name>
    <dbReference type="NCBI Taxonomy" id="206084"/>
    <lineage>
        <taxon>Bacteria</taxon>
        <taxon>Bacillati</taxon>
        <taxon>Actinomycetota</taxon>
        <taxon>Actinomycetes</taxon>
        <taxon>Pseudonocardiales</taxon>
        <taxon>Pseudonocardiaceae</taxon>
        <taxon>Amycolatopsis</taxon>
    </lineage>
</organism>
<keyword evidence="2" id="KW-1185">Reference proteome</keyword>
<gene>
    <name evidence="1" type="ORF">FB470_005154</name>
</gene>
<dbReference type="PANTHER" id="PTHR37694:SF1">
    <property type="entry name" value="SLR8022 PROTEIN"/>
    <property type="match status" value="1"/>
</dbReference>
<dbReference type="Proteomes" id="UP001229651">
    <property type="component" value="Unassembled WGS sequence"/>
</dbReference>
<name>A0ABU0F256_9PSEU</name>
<dbReference type="EMBL" id="JAUSUT010000001">
    <property type="protein sequence ID" value="MDQ0381160.1"/>
    <property type="molecule type" value="Genomic_DNA"/>
</dbReference>
<dbReference type="SUPFAM" id="SSF51182">
    <property type="entry name" value="RmlC-like cupins"/>
    <property type="match status" value="1"/>
</dbReference>
<proteinExistence type="predicted"/>
<dbReference type="PANTHER" id="PTHR37694">
    <property type="entry name" value="SLR8022 PROTEIN"/>
    <property type="match status" value="1"/>
</dbReference>
<dbReference type="Gene3D" id="2.60.120.10">
    <property type="entry name" value="Jelly Rolls"/>
    <property type="match status" value="1"/>
</dbReference>
<dbReference type="InterPro" id="IPR011051">
    <property type="entry name" value="RmlC_Cupin_sf"/>
</dbReference>
<dbReference type="RefSeq" id="WP_306995604.1">
    <property type="nucleotide sequence ID" value="NZ_JAUSUT010000001.1"/>
</dbReference>
<protein>
    <submittedName>
        <fullName evidence="1">Quercetin dioxygenase-like cupin family protein</fullName>
    </submittedName>
</protein>
<comment type="caution">
    <text evidence="1">The sequence shown here is derived from an EMBL/GenBank/DDBJ whole genome shotgun (WGS) entry which is preliminary data.</text>
</comment>
<evidence type="ECO:0000313" key="1">
    <source>
        <dbReference type="EMBL" id="MDQ0381160.1"/>
    </source>
</evidence>
<evidence type="ECO:0000313" key="2">
    <source>
        <dbReference type="Proteomes" id="UP001229651"/>
    </source>
</evidence>